<dbReference type="InterPro" id="IPR025635">
    <property type="entry name" value="DUF4293"/>
</dbReference>
<dbReference type="KEGG" id="alq:C7Y71_000825"/>
<feature type="transmembrane region" description="Helical" evidence="1">
    <location>
        <begin position="108"/>
        <end position="128"/>
    </location>
</feature>
<feature type="transmembrane region" description="Helical" evidence="1">
    <location>
        <begin position="7"/>
        <end position="28"/>
    </location>
</feature>
<keyword evidence="1" id="KW-1133">Transmembrane helix</keyword>
<proteinExistence type="predicted"/>
<evidence type="ECO:0000256" key="1">
    <source>
        <dbReference type="SAM" id="Phobius"/>
    </source>
</evidence>
<keyword evidence="1" id="KW-0472">Membrane</keyword>
<evidence type="ECO:0000313" key="3">
    <source>
        <dbReference type="Proteomes" id="UP000249375"/>
    </source>
</evidence>
<dbReference type="Proteomes" id="UP000249375">
    <property type="component" value="Chromosome"/>
</dbReference>
<gene>
    <name evidence="2" type="ORF">C7Y71_000825</name>
</gene>
<feature type="transmembrane region" description="Helical" evidence="1">
    <location>
        <begin position="82"/>
        <end position="102"/>
    </location>
</feature>
<evidence type="ECO:0000313" key="2">
    <source>
        <dbReference type="EMBL" id="QFQ11684.1"/>
    </source>
</evidence>
<feature type="transmembrane region" description="Helical" evidence="1">
    <location>
        <begin position="48"/>
        <end position="70"/>
    </location>
</feature>
<dbReference type="OrthoDB" id="594989at2"/>
<organism evidence="2 3">
    <name type="scientific">Pseudoprevotella muciniphila</name>
    <dbReference type="NCBI Taxonomy" id="2133944"/>
    <lineage>
        <taxon>Bacteria</taxon>
        <taxon>Pseudomonadati</taxon>
        <taxon>Bacteroidota</taxon>
        <taxon>Bacteroidia</taxon>
        <taxon>Bacteroidales</taxon>
        <taxon>Prevotellaceae</taxon>
        <taxon>Pseudoprevotella</taxon>
    </lineage>
</organism>
<keyword evidence="1" id="KW-0812">Transmembrane</keyword>
<dbReference type="RefSeq" id="WP_111898747.1">
    <property type="nucleotide sequence ID" value="NZ_CP033459.1"/>
</dbReference>
<dbReference type="Pfam" id="PF14126">
    <property type="entry name" value="DUF4293"/>
    <property type="match status" value="1"/>
</dbReference>
<accession>A0A5P8E439</accession>
<protein>
    <submittedName>
        <fullName evidence="2">DUF4293 family protein</fullName>
    </submittedName>
</protein>
<name>A0A5P8E439_9BACT</name>
<reference evidence="2 3" key="1">
    <citation type="submission" date="2018-11" db="EMBL/GenBank/DDBJ databases">
        <authorList>
            <person name="Na S.W."/>
            <person name="Baik M."/>
        </authorList>
    </citation>
    <scope>NUCLEOTIDE SEQUENCE [LARGE SCALE GENOMIC DNA]</scope>
    <source>
        <strain evidence="2 3">E39</strain>
    </source>
</reference>
<keyword evidence="3" id="KW-1185">Reference proteome</keyword>
<sequence>MLQRIQSIYLFLAAIASALTIFLPLARFCDGRKIAMLYSYPSDISSPLIYSLLIFSIFAVVIAFIAIFGYKNRKRQMKWCNSLIMASVFFYICYAFICYKVVSGGSFTYRPTIWVALPFISIILAYLGKRGIKHDEEKVRAADRIR</sequence>
<dbReference type="EMBL" id="CP033459">
    <property type="protein sequence ID" value="QFQ11684.1"/>
    <property type="molecule type" value="Genomic_DNA"/>
</dbReference>
<dbReference type="AlphaFoldDB" id="A0A5P8E439"/>